<dbReference type="EMBL" id="JYDT01000027">
    <property type="protein sequence ID" value="KRY89831.1"/>
    <property type="molecule type" value="Genomic_DNA"/>
</dbReference>
<sequence>MKSQIHFHVVSRLHSVLSVHKISESFSVLLLAMADVRELHLVPNPGGNMALAFEGRAYKLKHTGKQ</sequence>
<dbReference type="OrthoDB" id="10427624at2759"/>
<proteinExistence type="predicted"/>
<organism evidence="1 2">
    <name type="scientific">Trichinella pseudospiralis</name>
    <name type="common">Parasitic roundworm</name>
    <dbReference type="NCBI Taxonomy" id="6337"/>
    <lineage>
        <taxon>Eukaryota</taxon>
        <taxon>Metazoa</taxon>
        <taxon>Ecdysozoa</taxon>
        <taxon>Nematoda</taxon>
        <taxon>Enoplea</taxon>
        <taxon>Dorylaimia</taxon>
        <taxon>Trichinellida</taxon>
        <taxon>Trichinellidae</taxon>
        <taxon>Trichinella</taxon>
    </lineage>
</organism>
<reference evidence="1 2" key="1">
    <citation type="submission" date="2015-01" db="EMBL/GenBank/DDBJ databases">
        <title>Evolution of Trichinella species and genotypes.</title>
        <authorList>
            <person name="Korhonen P.K."/>
            <person name="Edoardo P."/>
            <person name="Giuseppe L.R."/>
            <person name="Gasser R.B."/>
        </authorList>
    </citation>
    <scope>NUCLEOTIDE SEQUENCE [LARGE SCALE GENOMIC DNA]</scope>
    <source>
        <strain evidence="1">ISS470</strain>
    </source>
</reference>
<evidence type="ECO:0000313" key="2">
    <source>
        <dbReference type="Proteomes" id="UP000054995"/>
    </source>
</evidence>
<keyword evidence="2" id="KW-1185">Reference proteome</keyword>
<comment type="caution">
    <text evidence="1">The sequence shown here is derived from an EMBL/GenBank/DDBJ whole genome shotgun (WGS) entry which is preliminary data.</text>
</comment>
<gene>
    <name evidence="1" type="ORF">T4D_594</name>
</gene>
<name>A0A0V1FUY2_TRIPS</name>
<protein>
    <submittedName>
        <fullName evidence="1">Uncharacterized protein</fullName>
    </submittedName>
</protein>
<dbReference type="Proteomes" id="UP000054995">
    <property type="component" value="Unassembled WGS sequence"/>
</dbReference>
<evidence type="ECO:0000313" key="1">
    <source>
        <dbReference type="EMBL" id="KRY89831.1"/>
    </source>
</evidence>
<dbReference type="AlphaFoldDB" id="A0A0V1FUY2"/>
<accession>A0A0V1FUY2</accession>